<proteinExistence type="predicted"/>
<evidence type="ECO:0000313" key="1">
    <source>
        <dbReference type="EMBL" id="MBA0862906.1"/>
    </source>
</evidence>
<dbReference type="EMBL" id="JABFAF010000008">
    <property type="protein sequence ID" value="MBA0862906.1"/>
    <property type="molecule type" value="Genomic_DNA"/>
</dbReference>
<feature type="non-terminal residue" evidence="1">
    <location>
        <position position="1"/>
    </location>
</feature>
<name>A0A7J9LWM2_GOSSC</name>
<organism evidence="1 2">
    <name type="scientific">Gossypium schwendimanii</name>
    <name type="common">Cotton</name>
    <dbReference type="NCBI Taxonomy" id="34291"/>
    <lineage>
        <taxon>Eukaryota</taxon>
        <taxon>Viridiplantae</taxon>
        <taxon>Streptophyta</taxon>
        <taxon>Embryophyta</taxon>
        <taxon>Tracheophyta</taxon>
        <taxon>Spermatophyta</taxon>
        <taxon>Magnoliopsida</taxon>
        <taxon>eudicotyledons</taxon>
        <taxon>Gunneridae</taxon>
        <taxon>Pentapetalae</taxon>
        <taxon>rosids</taxon>
        <taxon>malvids</taxon>
        <taxon>Malvales</taxon>
        <taxon>Malvaceae</taxon>
        <taxon>Malvoideae</taxon>
        <taxon>Gossypium</taxon>
    </lineage>
</organism>
<dbReference type="AlphaFoldDB" id="A0A7J9LWM2"/>
<feature type="non-terminal residue" evidence="1">
    <location>
        <position position="49"/>
    </location>
</feature>
<comment type="caution">
    <text evidence="1">The sequence shown here is derived from an EMBL/GenBank/DDBJ whole genome shotgun (WGS) entry which is preliminary data.</text>
</comment>
<keyword evidence="2" id="KW-1185">Reference proteome</keyword>
<dbReference type="Proteomes" id="UP000593576">
    <property type="component" value="Unassembled WGS sequence"/>
</dbReference>
<evidence type="ECO:0000313" key="2">
    <source>
        <dbReference type="Proteomes" id="UP000593576"/>
    </source>
</evidence>
<accession>A0A7J9LWM2</accession>
<sequence>FDPPIISHAKVVLVGLLRKSEKLGEGEEKGENDLDCCNSCVSCIGYLGF</sequence>
<protein>
    <submittedName>
        <fullName evidence="1">Uncharacterized protein</fullName>
    </submittedName>
</protein>
<reference evidence="1 2" key="1">
    <citation type="journal article" date="2019" name="Genome Biol. Evol.">
        <title>Insights into the evolution of the New World diploid cottons (Gossypium, subgenus Houzingenia) based on genome sequencing.</title>
        <authorList>
            <person name="Grover C.E."/>
            <person name="Arick M.A. 2nd"/>
            <person name="Thrash A."/>
            <person name="Conover J.L."/>
            <person name="Sanders W.S."/>
            <person name="Peterson D.G."/>
            <person name="Frelichowski J.E."/>
            <person name="Scheffler J.A."/>
            <person name="Scheffler B.E."/>
            <person name="Wendel J.F."/>
        </authorList>
    </citation>
    <scope>NUCLEOTIDE SEQUENCE [LARGE SCALE GENOMIC DNA]</scope>
    <source>
        <strain evidence="1">1</strain>
        <tissue evidence="1">Leaf</tissue>
    </source>
</reference>
<gene>
    <name evidence="1" type="ORF">Goshw_014097</name>
</gene>